<keyword evidence="2" id="KW-0732">Signal</keyword>
<accession>A0AAD6AL90</accession>
<evidence type="ECO:0000313" key="4">
    <source>
        <dbReference type="Proteomes" id="UP001219934"/>
    </source>
</evidence>
<reference evidence="3" key="1">
    <citation type="submission" date="2022-11" db="EMBL/GenBank/DDBJ databases">
        <title>Chromosome-level genome of Pogonophryne albipinna.</title>
        <authorList>
            <person name="Jo E."/>
        </authorList>
    </citation>
    <scope>NUCLEOTIDE SEQUENCE</scope>
    <source>
        <strain evidence="3">SGF0006</strain>
        <tissue evidence="3">Muscle</tissue>
    </source>
</reference>
<evidence type="ECO:0008006" key="5">
    <source>
        <dbReference type="Google" id="ProtNLM"/>
    </source>
</evidence>
<feature type="region of interest" description="Disordered" evidence="1">
    <location>
        <begin position="74"/>
        <end position="102"/>
    </location>
</feature>
<name>A0AAD6AL90_9TELE</name>
<feature type="signal peptide" evidence="2">
    <location>
        <begin position="1"/>
        <end position="31"/>
    </location>
</feature>
<evidence type="ECO:0000256" key="1">
    <source>
        <dbReference type="SAM" id="MobiDB-lite"/>
    </source>
</evidence>
<evidence type="ECO:0000313" key="3">
    <source>
        <dbReference type="EMBL" id="KAJ4926752.1"/>
    </source>
</evidence>
<dbReference type="EMBL" id="JAPTMU010000019">
    <property type="protein sequence ID" value="KAJ4926752.1"/>
    <property type="molecule type" value="Genomic_DNA"/>
</dbReference>
<comment type="caution">
    <text evidence="3">The sequence shown here is derived from an EMBL/GenBank/DDBJ whole genome shotgun (WGS) entry which is preliminary data.</text>
</comment>
<keyword evidence="4" id="KW-1185">Reference proteome</keyword>
<feature type="chain" id="PRO_5041989049" description="Secreted protein" evidence="2">
    <location>
        <begin position="32"/>
        <end position="102"/>
    </location>
</feature>
<sequence length="102" mass="11410">MMAAGGVGGVKSLHILMLVLLQQLWFQPVTSTTEEPKAWRQTGPRLQLSHSVFICCSVHLWERLAEFSCNWQPAKQQDKGSDKQGNGSQRLCRQSSPLVFSP</sequence>
<feature type="compositionally biased region" description="Polar residues" evidence="1">
    <location>
        <begin position="83"/>
        <end position="102"/>
    </location>
</feature>
<dbReference type="AlphaFoldDB" id="A0AAD6AL90"/>
<protein>
    <recommendedName>
        <fullName evidence="5">Secreted protein</fullName>
    </recommendedName>
</protein>
<gene>
    <name evidence="3" type="ORF">JOQ06_014499</name>
</gene>
<organism evidence="3 4">
    <name type="scientific">Pogonophryne albipinna</name>
    <dbReference type="NCBI Taxonomy" id="1090488"/>
    <lineage>
        <taxon>Eukaryota</taxon>
        <taxon>Metazoa</taxon>
        <taxon>Chordata</taxon>
        <taxon>Craniata</taxon>
        <taxon>Vertebrata</taxon>
        <taxon>Euteleostomi</taxon>
        <taxon>Actinopterygii</taxon>
        <taxon>Neopterygii</taxon>
        <taxon>Teleostei</taxon>
        <taxon>Neoteleostei</taxon>
        <taxon>Acanthomorphata</taxon>
        <taxon>Eupercaria</taxon>
        <taxon>Perciformes</taxon>
        <taxon>Notothenioidei</taxon>
        <taxon>Pogonophryne</taxon>
    </lineage>
</organism>
<dbReference type="Proteomes" id="UP001219934">
    <property type="component" value="Unassembled WGS sequence"/>
</dbReference>
<proteinExistence type="predicted"/>
<evidence type="ECO:0000256" key="2">
    <source>
        <dbReference type="SAM" id="SignalP"/>
    </source>
</evidence>